<reference evidence="7" key="1">
    <citation type="journal article" date="2019" name="Int. J. Syst. Evol. Microbiol.">
        <title>The Global Catalogue of Microorganisms (GCM) 10K type strain sequencing project: providing services to taxonomists for standard genome sequencing and annotation.</title>
        <authorList>
            <consortium name="The Broad Institute Genomics Platform"/>
            <consortium name="The Broad Institute Genome Sequencing Center for Infectious Disease"/>
            <person name="Wu L."/>
            <person name="Ma J."/>
        </authorList>
    </citation>
    <scope>NUCLEOTIDE SEQUENCE [LARGE SCALE GENOMIC DNA]</scope>
    <source>
        <strain evidence="7">CECT 7706</strain>
    </source>
</reference>
<keyword evidence="4" id="KW-0732">Signal</keyword>
<dbReference type="EMBL" id="JAUFQS010000010">
    <property type="protein sequence ID" value="MDN3688502.1"/>
    <property type="molecule type" value="Genomic_DNA"/>
</dbReference>
<dbReference type="InterPro" id="IPR051648">
    <property type="entry name" value="CWI-Assembly_Regulator"/>
</dbReference>
<evidence type="ECO:0000256" key="3">
    <source>
        <dbReference type="ARBA" id="ARBA00022525"/>
    </source>
</evidence>
<gene>
    <name evidence="6" type="ORF">QWZ15_11730</name>
</gene>
<evidence type="ECO:0000313" key="7">
    <source>
        <dbReference type="Proteomes" id="UP001236663"/>
    </source>
</evidence>
<keyword evidence="7" id="KW-1185">Reference proteome</keyword>
<comment type="caution">
    <text evidence="6">The sequence shown here is derived from an EMBL/GenBank/DDBJ whole genome shotgun (WGS) entry which is preliminary data.</text>
</comment>
<dbReference type="SUPFAM" id="SSF52058">
    <property type="entry name" value="L domain-like"/>
    <property type="match status" value="2"/>
</dbReference>
<evidence type="ECO:0000313" key="6">
    <source>
        <dbReference type="EMBL" id="MDN3688502.1"/>
    </source>
</evidence>
<dbReference type="PANTHER" id="PTHR31018:SF3">
    <property type="entry name" value="RECEPTOR PROTEIN-TYROSINE KINASE"/>
    <property type="match status" value="1"/>
</dbReference>
<evidence type="ECO:0000256" key="5">
    <source>
        <dbReference type="ARBA" id="ARBA00023180"/>
    </source>
</evidence>
<organism evidence="6 7">
    <name type="scientific">Cyclobacterium jeungdonense</name>
    <dbReference type="NCBI Taxonomy" id="708087"/>
    <lineage>
        <taxon>Bacteria</taxon>
        <taxon>Pseudomonadati</taxon>
        <taxon>Bacteroidota</taxon>
        <taxon>Cytophagia</taxon>
        <taxon>Cytophagales</taxon>
        <taxon>Cyclobacteriaceae</taxon>
        <taxon>Cyclobacterium</taxon>
    </lineage>
</organism>
<dbReference type="Gene3D" id="3.80.20.20">
    <property type="entry name" value="Receptor L-domain"/>
    <property type="match status" value="1"/>
</dbReference>
<dbReference type="InterPro" id="IPR036941">
    <property type="entry name" value="Rcpt_L-dom_sf"/>
</dbReference>
<sequence length="635" mass="70646">MTVRIFGPYLLLFCGLIFGACETVEEKPRAAEGKLSIQLKQGLAGNEGSRLQQVPIQGVSHLVITILQENGAETAYSSKRIPLMKFQDEILIEEISLPPGSYQITDFYLTDSLETILYASPMEGSPFAASLNQPLPLDFQMRATGSAEIQMEVISTANTSPENFGFPSDLEGFKETFFFFLTLSEEGTDDYLDYLPGKLTVSIDDNSRTQPLGRSFNRIVLPKGAEAYVLLVESETYQSLKQTLSYDTLLQFAERPLILEMKKERSDAEFIGGVFEGSIALATQAQVDSFSRKGYDTIHGDLILGQSAPNESDPVTDLRGLSTIQEIQGNLSLIENPSLKSVMGLHQLQVISGTLTIQGNEFLESLADLFRLSYLRELRLIQNPNLRNFEGLQASTPSIAKLHIEAMEHFTSLDQLGRFRQMGEITITANPNLTQLSFNFLQEKIGIIQISDNPGLLNFGGPSSAGFTQINRLMLQNNKNLENLKGLLAPEGMVMKHFEFSNHPKIETLHDLAFYEYFSKITIQNNESLQDLLPFSPLTVLFSSITLVNNPKIQSLDGLHNINQVVYYPTIEPDAMPYPINPELFTFTDNASLTDFCGFADQIIEFGAGFSVIENNGYNPSLEDFINGDCNEEEL</sequence>
<dbReference type="PANTHER" id="PTHR31018">
    <property type="entry name" value="SPORULATION-SPECIFIC PROTEIN-RELATED"/>
    <property type="match status" value="1"/>
</dbReference>
<accession>A0ABT8C820</accession>
<proteinExistence type="predicted"/>
<keyword evidence="2" id="KW-0134">Cell wall</keyword>
<evidence type="ECO:0000256" key="1">
    <source>
        <dbReference type="ARBA" id="ARBA00004191"/>
    </source>
</evidence>
<evidence type="ECO:0000256" key="4">
    <source>
        <dbReference type="ARBA" id="ARBA00022729"/>
    </source>
</evidence>
<dbReference type="Proteomes" id="UP001236663">
    <property type="component" value="Unassembled WGS sequence"/>
</dbReference>
<dbReference type="PROSITE" id="PS51257">
    <property type="entry name" value="PROKAR_LIPOPROTEIN"/>
    <property type="match status" value="1"/>
</dbReference>
<protein>
    <submittedName>
        <fullName evidence="6">Uncharacterized protein</fullName>
    </submittedName>
</protein>
<evidence type="ECO:0000256" key="2">
    <source>
        <dbReference type="ARBA" id="ARBA00022512"/>
    </source>
</evidence>
<name>A0ABT8C820_9BACT</name>
<keyword evidence="5" id="KW-0325">Glycoprotein</keyword>
<dbReference type="RefSeq" id="WP_163386810.1">
    <property type="nucleotide sequence ID" value="NZ_JAUFQS010000010.1"/>
</dbReference>
<comment type="subcellular location">
    <subcellularLocation>
        <location evidence="1">Secreted</location>
        <location evidence="1">Cell wall</location>
    </subcellularLocation>
</comment>
<keyword evidence="3" id="KW-0964">Secreted</keyword>